<dbReference type="AlphaFoldDB" id="A0A0D8XIW5"/>
<organism evidence="2 3">
    <name type="scientific">Dictyocaulus viviparus</name>
    <name type="common">Bovine lungworm</name>
    <dbReference type="NCBI Taxonomy" id="29172"/>
    <lineage>
        <taxon>Eukaryota</taxon>
        <taxon>Metazoa</taxon>
        <taxon>Ecdysozoa</taxon>
        <taxon>Nematoda</taxon>
        <taxon>Chromadorea</taxon>
        <taxon>Rhabditida</taxon>
        <taxon>Rhabditina</taxon>
        <taxon>Rhabditomorpha</taxon>
        <taxon>Strongyloidea</taxon>
        <taxon>Metastrongylidae</taxon>
        <taxon>Dictyocaulus</taxon>
    </lineage>
</organism>
<dbReference type="Proteomes" id="UP000053766">
    <property type="component" value="Unassembled WGS sequence"/>
</dbReference>
<feature type="region of interest" description="Disordered" evidence="1">
    <location>
        <begin position="1"/>
        <end position="26"/>
    </location>
</feature>
<sequence>MDKRTIKEEESQRQSPESSGSECSSCYTSPFDGKIHCRFDSYQLSSQLNREANFSSDSTSSVENTSSTNSTASFGDVEEHLAIDQRSQSPLELATFVSATIIFPTQEYGPRTEESCSSTLTVAPMMQLTPSGLLDENRNILDTSFFNIENSHPFSFTTLSPSSSIALQCTSNGSQQFGVPPSAVLRCPSRDRDARSPDTSPELNGEDRVFGKFFVELNSLRKRAPIPVINYSANNSEESVQLASTRNESMSAQVNALHQFQPSGYARRSWSPPSEIVSLLAKKFILRQRNRNRSLLLRTSESDSTTSESNYSDGDAFCDCETSSPEPDDEQNAGNVGGEGYGNVNANFGGMFPHLVWPITNEIDEMSLEEDDTQASSISTSRSFESLDSGFNESGAMI</sequence>
<evidence type="ECO:0000313" key="3">
    <source>
        <dbReference type="Proteomes" id="UP000053766"/>
    </source>
</evidence>
<dbReference type="EMBL" id="KN716688">
    <property type="protein sequence ID" value="KJH42261.1"/>
    <property type="molecule type" value="Genomic_DNA"/>
</dbReference>
<protein>
    <submittedName>
        <fullName evidence="2">Uncharacterized protein</fullName>
    </submittedName>
</protein>
<feature type="region of interest" description="Disordered" evidence="1">
    <location>
        <begin position="54"/>
        <end position="73"/>
    </location>
</feature>
<reference evidence="3" key="2">
    <citation type="journal article" date="2016" name="Sci. Rep.">
        <title>Dictyocaulus viviparus genome, variome and transcriptome elucidate lungworm biology and support future intervention.</title>
        <authorList>
            <person name="McNulty S.N."/>
            <person name="Strube C."/>
            <person name="Rosa B.A."/>
            <person name="Martin J.C."/>
            <person name="Tyagi R."/>
            <person name="Choi Y.J."/>
            <person name="Wang Q."/>
            <person name="Hallsworth Pepin K."/>
            <person name="Zhang X."/>
            <person name="Ozersky P."/>
            <person name="Wilson R.K."/>
            <person name="Sternberg P.W."/>
            <person name="Gasser R.B."/>
            <person name="Mitreva M."/>
        </authorList>
    </citation>
    <scope>NUCLEOTIDE SEQUENCE [LARGE SCALE GENOMIC DNA]</scope>
    <source>
        <strain evidence="3">HannoverDv2000</strain>
    </source>
</reference>
<evidence type="ECO:0000256" key="1">
    <source>
        <dbReference type="SAM" id="MobiDB-lite"/>
    </source>
</evidence>
<feature type="region of interest" description="Disordered" evidence="1">
    <location>
        <begin position="297"/>
        <end position="339"/>
    </location>
</feature>
<accession>A0A0D8XIW5</accession>
<keyword evidence="3" id="KW-1185">Reference proteome</keyword>
<feature type="region of interest" description="Disordered" evidence="1">
    <location>
        <begin position="180"/>
        <end position="204"/>
    </location>
</feature>
<evidence type="ECO:0000313" key="2">
    <source>
        <dbReference type="EMBL" id="KJH42261.1"/>
    </source>
</evidence>
<feature type="compositionally biased region" description="Low complexity" evidence="1">
    <location>
        <begin position="297"/>
        <end position="309"/>
    </location>
</feature>
<feature type="compositionally biased region" description="Low complexity" evidence="1">
    <location>
        <begin position="13"/>
        <end position="26"/>
    </location>
</feature>
<reference evidence="2 3" key="1">
    <citation type="submission" date="2013-11" db="EMBL/GenBank/DDBJ databases">
        <title>Draft genome of the bovine lungworm Dictyocaulus viviparus.</title>
        <authorList>
            <person name="Mitreva M."/>
        </authorList>
    </citation>
    <scope>NUCLEOTIDE SEQUENCE [LARGE SCALE GENOMIC DNA]</scope>
    <source>
        <strain evidence="2 3">HannoverDv2000</strain>
    </source>
</reference>
<proteinExistence type="predicted"/>
<name>A0A0D8XIW5_DICVI</name>
<feature type="compositionally biased region" description="Basic and acidic residues" evidence="1">
    <location>
        <begin position="1"/>
        <end position="12"/>
    </location>
</feature>
<gene>
    <name evidence="2" type="ORF">DICVIV_11757</name>
</gene>